<dbReference type="Proteomes" id="UP001470230">
    <property type="component" value="Unassembled WGS sequence"/>
</dbReference>
<evidence type="ECO:0000313" key="2">
    <source>
        <dbReference type="Proteomes" id="UP001470230"/>
    </source>
</evidence>
<comment type="caution">
    <text evidence="1">The sequence shown here is derived from an EMBL/GenBank/DDBJ whole genome shotgun (WGS) entry which is preliminary data.</text>
</comment>
<sequence length="71" mass="7837">MCAYLGEAKSPIASDPYPTIITEYLPNESLRDTLKKERSSTAPPGWTCASRYIVLLGIALGMKYLQKHCSS</sequence>
<protein>
    <recommendedName>
        <fullName evidence="3">Protein kinase domain-containing protein</fullName>
    </recommendedName>
</protein>
<dbReference type="SUPFAM" id="SSF56112">
    <property type="entry name" value="Protein kinase-like (PK-like)"/>
    <property type="match status" value="1"/>
</dbReference>
<accession>A0ABR2K1U3</accession>
<gene>
    <name evidence="1" type="ORF">M9Y10_044214</name>
</gene>
<dbReference type="InterPro" id="IPR011009">
    <property type="entry name" value="Kinase-like_dom_sf"/>
</dbReference>
<organism evidence="1 2">
    <name type="scientific">Tritrichomonas musculus</name>
    <dbReference type="NCBI Taxonomy" id="1915356"/>
    <lineage>
        <taxon>Eukaryota</taxon>
        <taxon>Metamonada</taxon>
        <taxon>Parabasalia</taxon>
        <taxon>Tritrichomonadida</taxon>
        <taxon>Tritrichomonadidae</taxon>
        <taxon>Tritrichomonas</taxon>
    </lineage>
</organism>
<dbReference type="EMBL" id="JAPFFF010000008">
    <property type="protein sequence ID" value="KAK8885085.1"/>
    <property type="molecule type" value="Genomic_DNA"/>
</dbReference>
<name>A0ABR2K1U3_9EUKA</name>
<evidence type="ECO:0008006" key="3">
    <source>
        <dbReference type="Google" id="ProtNLM"/>
    </source>
</evidence>
<evidence type="ECO:0000313" key="1">
    <source>
        <dbReference type="EMBL" id="KAK8885085.1"/>
    </source>
</evidence>
<keyword evidence="2" id="KW-1185">Reference proteome</keyword>
<proteinExistence type="predicted"/>
<dbReference type="Gene3D" id="1.10.510.10">
    <property type="entry name" value="Transferase(Phosphotransferase) domain 1"/>
    <property type="match status" value="1"/>
</dbReference>
<reference evidence="1 2" key="1">
    <citation type="submission" date="2024-04" db="EMBL/GenBank/DDBJ databases">
        <title>Tritrichomonas musculus Genome.</title>
        <authorList>
            <person name="Alves-Ferreira E."/>
            <person name="Grigg M."/>
            <person name="Lorenzi H."/>
            <person name="Galac M."/>
        </authorList>
    </citation>
    <scope>NUCLEOTIDE SEQUENCE [LARGE SCALE GENOMIC DNA]</scope>
    <source>
        <strain evidence="1 2">EAF2021</strain>
    </source>
</reference>